<dbReference type="CDD" id="cd06587">
    <property type="entry name" value="VOC"/>
    <property type="match status" value="1"/>
</dbReference>
<dbReference type="AlphaFoldDB" id="A0AA97DCB3"/>
<sequence length="112" mass="12528">MDCANPVQTRDFYAALTGWEIREAYGCPAVVNDKGLLILFMGCDFDYTPPIWPEESGKQQKQMHFNFQVDNLPGAVEKAIQLGAVKATAQYGGEHFVTMIDPEGHPFCLCRK</sequence>
<reference evidence="3" key="2">
    <citation type="submission" date="2024-06" db="EMBL/GenBank/DDBJ databases">
        <title>Caproicibacterium argilliputei sp. nov, a novel caproic acid producing anaerobic bacterium isolated from pit mud.</title>
        <authorList>
            <person name="Zeng C."/>
        </authorList>
    </citation>
    <scope>NUCLEOTIDE SEQUENCE [LARGE SCALE GENOMIC DNA]</scope>
    <source>
        <strain evidence="3">ZCY20-5</strain>
    </source>
</reference>
<dbReference type="SUPFAM" id="SSF54593">
    <property type="entry name" value="Glyoxalase/Bleomycin resistance protein/Dihydroxybiphenyl dioxygenase"/>
    <property type="match status" value="1"/>
</dbReference>
<protein>
    <submittedName>
        <fullName evidence="2">VOC family protein</fullName>
    </submittedName>
</protein>
<dbReference type="RefSeq" id="WP_316935225.1">
    <property type="nucleotide sequence ID" value="NZ_CP135996.1"/>
</dbReference>
<dbReference type="Pfam" id="PF18029">
    <property type="entry name" value="Glyoxalase_6"/>
    <property type="match status" value="1"/>
</dbReference>
<dbReference type="EMBL" id="CP135996">
    <property type="protein sequence ID" value="WOC33702.1"/>
    <property type="molecule type" value="Genomic_DNA"/>
</dbReference>
<accession>A0AA97DCB3</accession>
<dbReference type="PANTHER" id="PTHR35908:SF1">
    <property type="entry name" value="CONSERVED PROTEIN"/>
    <property type="match status" value="1"/>
</dbReference>
<dbReference type="Gene3D" id="3.10.180.10">
    <property type="entry name" value="2,3-Dihydroxybiphenyl 1,2-Dioxygenase, domain 1"/>
    <property type="match status" value="1"/>
</dbReference>
<proteinExistence type="predicted"/>
<evidence type="ECO:0000313" key="3">
    <source>
        <dbReference type="Proteomes" id="UP001300604"/>
    </source>
</evidence>
<dbReference type="InterPro" id="IPR041581">
    <property type="entry name" value="Glyoxalase_6"/>
</dbReference>
<evidence type="ECO:0000313" key="2">
    <source>
        <dbReference type="EMBL" id="WOC33702.1"/>
    </source>
</evidence>
<keyword evidence="3" id="KW-1185">Reference proteome</keyword>
<gene>
    <name evidence="2" type="ORF">PXC00_00825</name>
</gene>
<evidence type="ECO:0000259" key="1">
    <source>
        <dbReference type="Pfam" id="PF18029"/>
    </source>
</evidence>
<reference evidence="3" key="3">
    <citation type="submission" date="2024-06" db="EMBL/GenBank/DDBJ databases">
        <authorList>
            <person name="Zeng C."/>
        </authorList>
    </citation>
    <scope>NUCLEOTIDE SEQUENCE [LARGE SCALE GENOMIC DNA]</scope>
    <source>
        <strain evidence="3">ZCY20-5</strain>
    </source>
</reference>
<dbReference type="PANTHER" id="PTHR35908">
    <property type="entry name" value="HYPOTHETICAL FUSION PROTEIN"/>
    <property type="match status" value="1"/>
</dbReference>
<name>A0AA97DCB3_9FIRM</name>
<dbReference type="KEGG" id="carl:PXC00_00825"/>
<reference evidence="2 3" key="1">
    <citation type="submission" date="2024-06" db="EMBL/GenBank/DDBJ databases">
        <title>Caproicibacterium argilliputei sp. nov, a novel caproic acid producing anaerobic bacterium isolated from pit mud.</title>
        <authorList>
            <person name="Xia S."/>
        </authorList>
    </citation>
    <scope>NUCLEOTIDE SEQUENCE [LARGE SCALE GENOMIC DNA]</scope>
    <source>
        <strain evidence="2 3">ZCY20-5</strain>
    </source>
</reference>
<feature type="domain" description="Glyoxalase-like" evidence="1">
    <location>
        <begin position="1"/>
        <end position="110"/>
    </location>
</feature>
<dbReference type="Proteomes" id="UP001300604">
    <property type="component" value="Chromosome"/>
</dbReference>
<organism evidence="2 3">
    <name type="scientific">Caproicibacterium argilliputei</name>
    <dbReference type="NCBI Taxonomy" id="3030016"/>
    <lineage>
        <taxon>Bacteria</taxon>
        <taxon>Bacillati</taxon>
        <taxon>Bacillota</taxon>
        <taxon>Clostridia</taxon>
        <taxon>Eubacteriales</taxon>
        <taxon>Oscillospiraceae</taxon>
        <taxon>Caproicibacterium</taxon>
    </lineage>
</organism>
<dbReference type="InterPro" id="IPR029068">
    <property type="entry name" value="Glyas_Bleomycin-R_OHBP_Dase"/>
</dbReference>